<keyword evidence="6" id="KW-0560">Oxidoreductase</keyword>
<dbReference type="AlphaFoldDB" id="A0A364XYR9"/>
<feature type="transmembrane region" description="Helical" evidence="12">
    <location>
        <begin position="252"/>
        <end position="269"/>
    </location>
</feature>
<feature type="transmembrane region" description="Helical" evidence="12">
    <location>
        <begin position="168"/>
        <end position="189"/>
    </location>
</feature>
<evidence type="ECO:0000256" key="8">
    <source>
        <dbReference type="ARBA" id="ARBA00023133"/>
    </source>
</evidence>
<evidence type="ECO:0000313" key="13">
    <source>
        <dbReference type="EMBL" id="RAV98579.1"/>
    </source>
</evidence>
<dbReference type="GO" id="GO:0046872">
    <property type="term" value="F:metal ion binding"/>
    <property type="evidence" value="ECO:0007669"/>
    <property type="project" value="UniProtKB-KW"/>
</dbReference>
<keyword evidence="5 12" id="KW-1133">Transmembrane helix</keyword>
<proteinExistence type="predicted"/>
<dbReference type="PANTHER" id="PTHR35457">
    <property type="entry name" value="HEME A SYNTHASE"/>
    <property type="match status" value="1"/>
</dbReference>
<evidence type="ECO:0000256" key="7">
    <source>
        <dbReference type="ARBA" id="ARBA00023004"/>
    </source>
</evidence>
<feature type="transmembrane region" description="Helical" evidence="12">
    <location>
        <begin position="109"/>
        <end position="127"/>
    </location>
</feature>
<dbReference type="OrthoDB" id="1447144at2"/>
<accession>A0A364XYR9</accession>
<dbReference type="RefSeq" id="WP_112749255.1">
    <property type="nucleotide sequence ID" value="NZ_QMFY01000016.1"/>
</dbReference>
<evidence type="ECO:0000256" key="4">
    <source>
        <dbReference type="ARBA" id="ARBA00022723"/>
    </source>
</evidence>
<evidence type="ECO:0000256" key="3">
    <source>
        <dbReference type="ARBA" id="ARBA00022692"/>
    </source>
</evidence>
<evidence type="ECO:0000256" key="11">
    <source>
        <dbReference type="ARBA" id="ARBA00023444"/>
    </source>
</evidence>
<keyword evidence="4" id="KW-0479">Metal-binding</keyword>
<dbReference type="EMBL" id="QMFY01000016">
    <property type="protein sequence ID" value="RAV98579.1"/>
    <property type="molecule type" value="Genomic_DNA"/>
</dbReference>
<comment type="caution">
    <text evidence="13">The sequence shown here is derived from an EMBL/GenBank/DDBJ whole genome shotgun (WGS) entry which is preliminary data.</text>
</comment>
<sequence>MRSFRKLTLSTLVAVYILILVGGIVRSTGSGMGCPDWPRCFGSWVPPTSVEELPANYKEIYSEHRNKKNQKFAKYLTAFGMEDTAAKILNDPNVLEEADFNPVKTLIEYINRIVGVIIGFLIFAVFISSLKFRKFEVRLTIIAFLTFLLVGIQGWIGSVVVSTNLTPWVITVHMFLALVIVALLIYLYHEAGEIYSIKSTIGFWWLLSCIVVLLVQILLGTQVREGIDVVATLLAREQWIENLGQSFRIHRSFSWLVLLLHVGLILRLLKTGGPKVFPLTLILLILGTILTGLGMAFFAVPPFLQPVHLLLATITFGMQFLLLLKVNRKEEPVGI</sequence>
<dbReference type="GO" id="GO:0016491">
    <property type="term" value="F:oxidoreductase activity"/>
    <property type="evidence" value="ECO:0007669"/>
    <property type="project" value="UniProtKB-KW"/>
</dbReference>
<gene>
    <name evidence="13" type="ORF">DQQ10_22845</name>
</gene>
<dbReference type="InterPro" id="IPR050450">
    <property type="entry name" value="COX15/CtaA_HemeA_synthase"/>
</dbReference>
<dbReference type="Proteomes" id="UP000251889">
    <property type="component" value="Unassembled WGS sequence"/>
</dbReference>
<keyword evidence="9 12" id="KW-0472">Membrane</keyword>
<comment type="subcellular location">
    <subcellularLocation>
        <location evidence="1">Membrane</location>
        <topology evidence="1">Multi-pass membrane protein</topology>
    </subcellularLocation>
</comment>
<evidence type="ECO:0000256" key="2">
    <source>
        <dbReference type="ARBA" id="ARBA00022475"/>
    </source>
</evidence>
<feature type="transmembrane region" description="Helical" evidence="12">
    <location>
        <begin position="139"/>
        <end position="156"/>
    </location>
</feature>
<comment type="pathway">
    <text evidence="11">Porphyrin-containing compound metabolism.</text>
</comment>
<keyword evidence="8" id="KW-0350">Heme biosynthesis</keyword>
<evidence type="ECO:0000256" key="5">
    <source>
        <dbReference type="ARBA" id="ARBA00022989"/>
    </source>
</evidence>
<evidence type="ECO:0000256" key="6">
    <source>
        <dbReference type="ARBA" id="ARBA00023002"/>
    </source>
</evidence>
<dbReference type="InterPro" id="IPR003780">
    <property type="entry name" value="COX15/CtaA_fam"/>
</dbReference>
<evidence type="ECO:0000313" key="14">
    <source>
        <dbReference type="Proteomes" id="UP000251889"/>
    </source>
</evidence>
<keyword evidence="10" id="KW-1015">Disulfide bond</keyword>
<dbReference type="PANTHER" id="PTHR35457:SF1">
    <property type="entry name" value="HEME A SYNTHASE"/>
    <property type="match status" value="1"/>
</dbReference>
<name>A0A364XYR9_9BACT</name>
<keyword evidence="3 12" id="KW-0812">Transmembrane</keyword>
<reference evidence="13 14" key="1">
    <citation type="submission" date="2018-06" db="EMBL/GenBank/DDBJ databases">
        <title>Chryseolinea flavus sp. nov., a member of the phylum Bacteroidetes isolated from soil.</title>
        <authorList>
            <person name="Li Y."/>
            <person name="Wang J."/>
        </authorList>
    </citation>
    <scope>NUCLEOTIDE SEQUENCE [LARGE SCALE GENOMIC DNA]</scope>
    <source>
        <strain evidence="13 14">SDU1-6</strain>
    </source>
</reference>
<feature type="transmembrane region" description="Helical" evidence="12">
    <location>
        <begin position="7"/>
        <end position="25"/>
    </location>
</feature>
<protein>
    <submittedName>
        <fullName evidence="13">Heme A synthase</fullName>
    </submittedName>
</protein>
<keyword evidence="2" id="KW-1003">Cell membrane</keyword>
<evidence type="ECO:0000256" key="12">
    <source>
        <dbReference type="SAM" id="Phobius"/>
    </source>
</evidence>
<organism evidence="13 14">
    <name type="scientific">Pseudochryseolinea flava</name>
    <dbReference type="NCBI Taxonomy" id="2059302"/>
    <lineage>
        <taxon>Bacteria</taxon>
        <taxon>Pseudomonadati</taxon>
        <taxon>Bacteroidota</taxon>
        <taxon>Cytophagia</taxon>
        <taxon>Cytophagales</taxon>
        <taxon>Fulvivirgaceae</taxon>
        <taxon>Pseudochryseolinea</taxon>
    </lineage>
</organism>
<keyword evidence="14" id="KW-1185">Reference proteome</keyword>
<feature type="transmembrane region" description="Helical" evidence="12">
    <location>
        <begin position="276"/>
        <end position="300"/>
    </location>
</feature>
<dbReference type="GO" id="GO:0016020">
    <property type="term" value="C:membrane"/>
    <property type="evidence" value="ECO:0007669"/>
    <property type="project" value="UniProtKB-SubCell"/>
</dbReference>
<dbReference type="GO" id="GO:0006784">
    <property type="term" value="P:heme A biosynthetic process"/>
    <property type="evidence" value="ECO:0007669"/>
    <property type="project" value="InterPro"/>
</dbReference>
<evidence type="ECO:0000256" key="9">
    <source>
        <dbReference type="ARBA" id="ARBA00023136"/>
    </source>
</evidence>
<feature type="transmembrane region" description="Helical" evidence="12">
    <location>
        <begin position="306"/>
        <end position="324"/>
    </location>
</feature>
<feature type="transmembrane region" description="Helical" evidence="12">
    <location>
        <begin position="201"/>
        <end position="219"/>
    </location>
</feature>
<dbReference type="Pfam" id="PF02628">
    <property type="entry name" value="COX15-CtaA"/>
    <property type="match status" value="1"/>
</dbReference>
<keyword evidence="7" id="KW-0408">Iron</keyword>
<evidence type="ECO:0000256" key="1">
    <source>
        <dbReference type="ARBA" id="ARBA00004141"/>
    </source>
</evidence>
<evidence type="ECO:0000256" key="10">
    <source>
        <dbReference type="ARBA" id="ARBA00023157"/>
    </source>
</evidence>